<dbReference type="EMBL" id="BARV01025514">
    <property type="protein sequence ID" value="GAI44993.1"/>
    <property type="molecule type" value="Genomic_DNA"/>
</dbReference>
<evidence type="ECO:0000313" key="1">
    <source>
        <dbReference type="EMBL" id="GAI44993.1"/>
    </source>
</evidence>
<name>X1NN29_9ZZZZ</name>
<gene>
    <name evidence="1" type="ORF">S06H3_41410</name>
</gene>
<accession>X1NN29</accession>
<protein>
    <submittedName>
        <fullName evidence="1">Uncharacterized protein</fullName>
    </submittedName>
</protein>
<comment type="caution">
    <text evidence="1">The sequence shown here is derived from an EMBL/GenBank/DDBJ whole genome shotgun (WGS) entry which is preliminary data.</text>
</comment>
<organism evidence="1">
    <name type="scientific">marine sediment metagenome</name>
    <dbReference type="NCBI Taxonomy" id="412755"/>
    <lineage>
        <taxon>unclassified sequences</taxon>
        <taxon>metagenomes</taxon>
        <taxon>ecological metagenomes</taxon>
    </lineage>
</organism>
<proteinExistence type="predicted"/>
<feature type="non-terminal residue" evidence="1">
    <location>
        <position position="1"/>
    </location>
</feature>
<reference evidence="1" key="1">
    <citation type="journal article" date="2014" name="Front. Microbiol.">
        <title>High frequency of phylogenetically diverse reductive dehalogenase-homologous genes in deep subseafloor sedimentary metagenomes.</title>
        <authorList>
            <person name="Kawai M."/>
            <person name="Futagami T."/>
            <person name="Toyoda A."/>
            <person name="Takaki Y."/>
            <person name="Nishi S."/>
            <person name="Hori S."/>
            <person name="Arai W."/>
            <person name="Tsubouchi T."/>
            <person name="Morono Y."/>
            <person name="Uchiyama I."/>
            <person name="Ito T."/>
            <person name="Fujiyama A."/>
            <person name="Inagaki F."/>
            <person name="Takami H."/>
        </authorList>
    </citation>
    <scope>NUCLEOTIDE SEQUENCE</scope>
    <source>
        <strain evidence="1">Expedition CK06-06</strain>
    </source>
</reference>
<dbReference type="AlphaFoldDB" id="X1NN29"/>
<sequence length="57" mass="6409">DCPVHTLDNRLLLPAGKELTSEALDELIATNKDTFYRALPFLEYGTVYQDILSVMGH</sequence>